<sequence>MKSKKTRGTEGNPVQDRIRERILQQVREPGVDVVLLPLNFHNAHWCCVVIRVEANRIFNYDPLNQASYLQSARAIATFFKISALEEFDVIQQNNPFQFDTFSCGVYVSWMLICDAARGLPLDMSARSLSRRRFELFYYLLAGVLLPKQDKEAPQLQDDEGEEKMPPPQETDQDPAESDLPPTQVAPTQVAQ</sequence>
<name>A0A9W6XSD8_9STRA</name>
<comment type="similarity">
    <text evidence="1">Belongs to the peptidase C48 family.</text>
</comment>
<gene>
    <name evidence="6" type="ORF">Pfra01_001551100</name>
</gene>
<dbReference type="GO" id="GO:0008234">
    <property type="term" value="F:cysteine-type peptidase activity"/>
    <property type="evidence" value="ECO:0007669"/>
    <property type="project" value="InterPro"/>
</dbReference>
<reference evidence="6" key="1">
    <citation type="submission" date="2023-04" db="EMBL/GenBank/DDBJ databases">
        <title>Phytophthora fragariaefolia NBRC 109709.</title>
        <authorList>
            <person name="Ichikawa N."/>
            <person name="Sato H."/>
            <person name="Tonouchi N."/>
        </authorList>
    </citation>
    <scope>NUCLEOTIDE SEQUENCE</scope>
    <source>
        <strain evidence="6">NBRC 109709</strain>
    </source>
</reference>
<proteinExistence type="inferred from homology"/>
<accession>A0A9W6XSD8</accession>
<keyword evidence="2" id="KW-0645">Protease</keyword>
<dbReference type="PROSITE" id="PS50600">
    <property type="entry name" value="ULP_PROTEASE"/>
    <property type="match status" value="1"/>
</dbReference>
<dbReference type="Proteomes" id="UP001165121">
    <property type="component" value="Unassembled WGS sequence"/>
</dbReference>
<evidence type="ECO:0000256" key="3">
    <source>
        <dbReference type="ARBA" id="ARBA00022801"/>
    </source>
</evidence>
<evidence type="ECO:0000313" key="6">
    <source>
        <dbReference type="EMBL" id="GMF44485.1"/>
    </source>
</evidence>
<comment type="caution">
    <text evidence="6">The sequence shown here is derived from an EMBL/GenBank/DDBJ whole genome shotgun (WGS) entry which is preliminary data.</text>
</comment>
<dbReference type="AlphaFoldDB" id="A0A9W6XSD8"/>
<evidence type="ECO:0000313" key="7">
    <source>
        <dbReference type="Proteomes" id="UP001165121"/>
    </source>
</evidence>
<evidence type="ECO:0000256" key="4">
    <source>
        <dbReference type="SAM" id="MobiDB-lite"/>
    </source>
</evidence>
<protein>
    <submittedName>
        <fullName evidence="6">Unnamed protein product</fullName>
    </submittedName>
</protein>
<dbReference type="InterPro" id="IPR038765">
    <property type="entry name" value="Papain-like_cys_pep_sf"/>
</dbReference>
<dbReference type="InterPro" id="IPR003653">
    <property type="entry name" value="Peptidase_C48_C"/>
</dbReference>
<organism evidence="6 7">
    <name type="scientific">Phytophthora fragariaefolia</name>
    <dbReference type="NCBI Taxonomy" id="1490495"/>
    <lineage>
        <taxon>Eukaryota</taxon>
        <taxon>Sar</taxon>
        <taxon>Stramenopiles</taxon>
        <taxon>Oomycota</taxon>
        <taxon>Peronosporomycetes</taxon>
        <taxon>Peronosporales</taxon>
        <taxon>Peronosporaceae</taxon>
        <taxon>Phytophthora</taxon>
    </lineage>
</organism>
<dbReference type="SUPFAM" id="SSF54001">
    <property type="entry name" value="Cysteine proteinases"/>
    <property type="match status" value="1"/>
</dbReference>
<dbReference type="EMBL" id="BSXT01001683">
    <property type="protein sequence ID" value="GMF44485.1"/>
    <property type="molecule type" value="Genomic_DNA"/>
</dbReference>
<evidence type="ECO:0000256" key="2">
    <source>
        <dbReference type="ARBA" id="ARBA00022670"/>
    </source>
</evidence>
<feature type="domain" description="Ubiquitin-like protease family profile" evidence="5">
    <location>
        <begin position="1"/>
        <end position="114"/>
    </location>
</feature>
<dbReference type="Pfam" id="PF02902">
    <property type="entry name" value="Peptidase_C48"/>
    <property type="match status" value="1"/>
</dbReference>
<dbReference type="GO" id="GO:0006508">
    <property type="term" value="P:proteolysis"/>
    <property type="evidence" value="ECO:0007669"/>
    <property type="project" value="UniProtKB-KW"/>
</dbReference>
<keyword evidence="7" id="KW-1185">Reference proteome</keyword>
<evidence type="ECO:0000256" key="1">
    <source>
        <dbReference type="ARBA" id="ARBA00005234"/>
    </source>
</evidence>
<keyword evidence="3" id="KW-0378">Hydrolase</keyword>
<evidence type="ECO:0000259" key="5">
    <source>
        <dbReference type="PROSITE" id="PS50600"/>
    </source>
</evidence>
<dbReference type="OrthoDB" id="128232at2759"/>
<feature type="region of interest" description="Disordered" evidence="4">
    <location>
        <begin position="149"/>
        <end position="191"/>
    </location>
</feature>
<dbReference type="Gene3D" id="3.40.395.10">
    <property type="entry name" value="Adenoviral Proteinase, Chain A"/>
    <property type="match status" value="1"/>
</dbReference>